<accession>A0A084QFD2</accession>
<sequence>MSSLGATTPFRLIRRSEDESKGERKSLAFLAVSWRFLGGLGECLEVPTGGEEPGLPIAVVTAQVVLPGGGDVGIKSGYHNAKRCQALAAWAVPRIPGLRLALSGPVPSASASGAGIGHNVT</sequence>
<keyword evidence="2" id="KW-1185">Reference proteome</keyword>
<organism evidence="1 2">
    <name type="scientific">Stachybotrys chlorohalonatus (strain IBT 40285)</name>
    <dbReference type="NCBI Taxonomy" id="1283841"/>
    <lineage>
        <taxon>Eukaryota</taxon>
        <taxon>Fungi</taxon>
        <taxon>Dikarya</taxon>
        <taxon>Ascomycota</taxon>
        <taxon>Pezizomycotina</taxon>
        <taxon>Sordariomycetes</taxon>
        <taxon>Hypocreomycetidae</taxon>
        <taxon>Hypocreales</taxon>
        <taxon>Stachybotryaceae</taxon>
        <taxon>Stachybotrys</taxon>
    </lineage>
</organism>
<reference evidence="1 2" key="1">
    <citation type="journal article" date="2014" name="BMC Genomics">
        <title>Comparative genome sequencing reveals chemotype-specific gene clusters in the toxigenic black mold Stachybotrys.</title>
        <authorList>
            <person name="Semeiks J."/>
            <person name="Borek D."/>
            <person name="Otwinowski Z."/>
            <person name="Grishin N.V."/>
        </authorList>
    </citation>
    <scope>NUCLEOTIDE SEQUENCE [LARGE SCALE GENOMIC DNA]</scope>
    <source>
        <strain evidence="1 2">IBT 40285</strain>
    </source>
</reference>
<dbReference type="EMBL" id="KL660783">
    <property type="protein sequence ID" value="KFA62667.1"/>
    <property type="molecule type" value="Genomic_DNA"/>
</dbReference>
<name>A0A084QFD2_STAC4</name>
<evidence type="ECO:0000313" key="2">
    <source>
        <dbReference type="Proteomes" id="UP000028524"/>
    </source>
</evidence>
<dbReference type="InParanoid" id="A0A084QFD2"/>
<dbReference type="AlphaFoldDB" id="A0A084QFD2"/>
<protein>
    <submittedName>
        <fullName evidence="1">Uncharacterized protein</fullName>
    </submittedName>
</protein>
<gene>
    <name evidence="1" type="ORF">S40285_10547</name>
</gene>
<evidence type="ECO:0000313" key="1">
    <source>
        <dbReference type="EMBL" id="KFA62667.1"/>
    </source>
</evidence>
<dbReference type="HOGENOM" id="CLU_2039595_0_0_1"/>
<proteinExistence type="predicted"/>
<dbReference type="Proteomes" id="UP000028524">
    <property type="component" value="Unassembled WGS sequence"/>
</dbReference>